<feature type="region of interest" description="Disordered" evidence="1">
    <location>
        <begin position="198"/>
        <end position="225"/>
    </location>
</feature>
<dbReference type="EMBL" id="JBHSNC010000052">
    <property type="protein sequence ID" value="MFC5531222.1"/>
    <property type="molecule type" value="Genomic_DNA"/>
</dbReference>
<organism evidence="2 3">
    <name type="scientific">Cohnella yongneupensis</name>
    <dbReference type="NCBI Taxonomy" id="425006"/>
    <lineage>
        <taxon>Bacteria</taxon>
        <taxon>Bacillati</taxon>
        <taxon>Bacillota</taxon>
        <taxon>Bacilli</taxon>
        <taxon>Bacillales</taxon>
        <taxon>Paenibacillaceae</taxon>
        <taxon>Cohnella</taxon>
    </lineage>
</organism>
<keyword evidence="3" id="KW-1185">Reference proteome</keyword>
<dbReference type="RefSeq" id="WP_378113176.1">
    <property type="nucleotide sequence ID" value="NZ_JBHSNC010000052.1"/>
</dbReference>
<reference evidence="3" key="1">
    <citation type="journal article" date="2019" name="Int. J. Syst. Evol. Microbiol.">
        <title>The Global Catalogue of Microorganisms (GCM) 10K type strain sequencing project: providing services to taxonomists for standard genome sequencing and annotation.</title>
        <authorList>
            <consortium name="The Broad Institute Genomics Platform"/>
            <consortium name="The Broad Institute Genome Sequencing Center for Infectious Disease"/>
            <person name="Wu L."/>
            <person name="Ma J."/>
        </authorList>
    </citation>
    <scope>NUCLEOTIDE SEQUENCE [LARGE SCALE GENOMIC DNA]</scope>
    <source>
        <strain evidence="3">CGMCC 1.18578</strain>
    </source>
</reference>
<name>A0ABW0R5Y6_9BACL</name>
<comment type="caution">
    <text evidence="2">The sequence shown here is derived from an EMBL/GenBank/DDBJ whole genome shotgun (WGS) entry which is preliminary data.</text>
</comment>
<gene>
    <name evidence="2" type="ORF">ACFPQ4_17525</name>
</gene>
<dbReference type="Proteomes" id="UP001596108">
    <property type="component" value="Unassembled WGS sequence"/>
</dbReference>
<sequence>MKPLIVITGTASVSANEKPVFDALNGLTIGPKSYFSLNESFKQAPKAARNAVKEDSYSYMASLLYEGAVTLGMTTGERQLHEWLPDYVRPGFDVFAQPDGNDLTLYNPTKYSVNLQISYAGDKPALRFEAEGDVKWDIQQATVRQTSYAPERMVVEDASAAVGSVKTQSEGEPGMLVEVRTGGKTVSRDFYLPQPSVIVQGPASPDNAETQAGQGDGIVDVGTTE</sequence>
<evidence type="ECO:0000256" key="1">
    <source>
        <dbReference type="SAM" id="MobiDB-lite"/>
    </source>
</evidence>
<evidence type="ECO:0000313" key="3">
    <source>
        <dbReference type="Proteomes" id="UP001596108"/>
    </source>
</evidence>
<accession>A0ABW0R5Y6</accession>
<evidence type="ECO:0000313" key="2">
    <source>
        <dbReference type="EMBL" id="MFC5531222.1"/>
    </source>
</evidence>
<proteinExistence type="predicted"/>
<protein>
    <submittedName>
        <fullName evidence="2">VanW family protein</fullName>
    </submittedName>
</protein>